<reference evidence="2" key="1">
    <citation type="journal article" date="2020" name="bioRxiv">
        <title>Chromosome-level reference genome of the European wasp spider Argiope bruennichi: a resource for studies on range expansion and evolutionary adaptation.</title>
        <authorList>
            <person name="Sheffer M.M."/>
            <person name="Hoppe A."/>
            <person name="Krehenwinkel H."/>
            <person name="Uhl G."/>
            <person name="Kuss A.W."/>
            <person name="Jensen L."/>
            <person name="Jensen C."/>
            <person name="Gillespie R.G."/>
            <person name="Hoff K.J."/>
            <person name="Prost S."/>
        </authorList>
    </citation>
    <scope>NUCLEOTIDE SEQUENCE</scope>
</reference>
<protein>
    <submittedName>
        <fullName evidence="2">Techylectin-5A like protein</fullName>
    </submittedName>
</protein>
<accession>A0A8T0FGH4</accession>
<evidence type="ECO:0000259" key="1">
    <source>
        <dbReference type="PROSITE" id="PS51406"/>
    </source>
</evidence>
<dbReference type="InterPro" id="IPR050373">
    <property type="entry name" value="Fibrinogen_C-term_domain"/>
</dbReference>
<reference evidence="2" key="2">
    <citation type="submission" date="2020-06" db="EMBL/GenBank/DDBJ databases">
        <authorList>
            <person name="Sheffer M."/>
        </authorList>
    </citation>
    <scope>NUCLEOTIDE SEQUENCE</scope>
</reference>
<dbReference type="Proteomes" id="UP000807504">
    <property type="component" value="Unassembled WGS sequence"/>
</dbReference>
<dbReference type="PANTHER" id="PTHR19143">
    <property type="entry name" value="FIBRINOGEN/TENASCIN/ANGIOPOEITIN"/>
    <property type="match status" value="1"/>
</dbReference>
<dbReference type="InterPro" id="IPR036056">
    <property type="entry name" value="Fibrinogen-like_C"/>
</dbReference>
<gene>
    <name evidence="2" type="ORF">HNY73_009516</name>
</gene>
<dbReference type="GO" id="GO:0005615">
    <property type="term" value="C:extracellular space"/>
    <property type="evidence" value="ECO:0007669"/>
    <property type="project" value="TreeGrafter"/>
</dbReference>
<feature type="domain" description="Fibrinogen C-terminal" evidence="1">
    <location>
        <begin position="146"/>
        <end position="287"/>
    </location>
</feature>
<dbReference type="NCBIfam" id="NF040941">
    <property type="entry name" value="GGGWT_bact"/>
    <property type="match status" value="1"/>
</dbReference>
<dbReference type="SUPFAM" id="SSF56496">
    <property type="entry name" value="Fibrinogen C-terminal domain-like"/>
    <property type="match status" value="2"/>
</dbReference>
<dbReference type="InterPro" id="IPR002181">
    <property type="entry name" value="Fibrinogen_a/b/g_C_dom"/>
</dbReference>
<dbReference type="PROSITE" id="PS51406">
    <property type="entry name" value="FIBRINOGEN_C_2"/>
    <property type="match status" value="1"/>
</dbReference>
<dbReference type="EMBL" id="JABXBU010000015">
    <property type="protein sequence ID" value="KAF8787973.1"/>
    <property type="molecule type" value="Genomic_DNA"/>
</dbReference>
<evidence type="ECO:0000313" key="3">
    <source>
        <dbReference type="Proteomes" id="UP000807504"/>
    </source>
</evidence>
<sequence>MGRDHWNKVSRVLDEVNGATVWQMSLFDWYVGGESTCKAITTRFNSFDKRAGAHSSSHDIVTLFMESVKSDCSEKETALALLEKAENFLTKAGDSYPTCKNNLNSTDQYDSEKCLAYIKISKKLISDVREAFPSCSKPTADDDQHVVKEEKLSDCFEILASGRNKSGIYILWPREFPTERPLKAYCDMDTDGGGWTVIQRRGKFPFQQDFNKDWERYKNGFGKLTEEFWLGNENIRVLCLRGCKIRFDLQEEKGGRFFAVYEDFSLSSTNYRIDISGYSGNVSSKLTADEDKYVFKEEKYSDCSELQANGRNKSGNENIRVLCLRGCKIRFDLQEEKGGRFFAVYEDFSLSSTNYRLDISGYSGNATDAMKYLDQNEFSTKDKDITGKAKEYKSGWWHGVHCNLNGIYQPGKDGVENVYWFREDFEILSSVEIKVKPN</sequence>
<dbReference type="InterPro" id="IPR014716">
    <property type="entry name" value="Fibrinogen_a/b/g_C_1"/>
</dbReference>
<dbReference type="Pfam" id="PF00147">
    <property type="entry name" value="Fibrinogen_C"/>
    <property type="match status" value="2"/>
</dbReference>
<keyword evidence="3" id="KW-1185">Reference proteome</keyword>
<comment type="caution">
    <text evidence="2">The sequence shown here is derived from an EMBL/GenBank/DDBJ whole genome shotgun (WGS) entry which is preliminary data.</text>
</comment>
<dbReference type="Gene3D" id="3.90.215.10">
    <property type="entry name" value="Gamma Fibrinogen, chain A, domain 1"/>
    <property type="match status" value="2"/>
</dbReference>
<name>A0A8T0FGH4_ARGBR</name>
<dbReference type="SMART" id="SM00186">
    <property type="entry name" value="FBG"/>
    <property type="match status" value="1"/>
</dbReference>
<organism evidence="2 3">
    <name type="scientific">Argiope bruennichi</name>
    <name type="common">Wasp spider</name>
    <name type="synonym">Aranea bruennichi</name>
    <dbReference type="NCBI Taxonomy" id="94029"/>
    <lineage>
        <taxon>Eukaryota</taxon>
        <taxon>Metazoa</taxon>
        <taxon>Ecdysozoa</taxon>
        <taxon>Arthropoda</taxon>
        <taxon>Chelicerata</taxon>
        <taxon>Arachnida</taxon>
        <taxon>Araneae</taxon>
        <taxon>Araneomorphae</taxon>
        <taxon>Entelegynae</taxon>
        <taxon>Araneoidea</taxon>
        <taxon>Araneidae</taxon>
        <taxon>Argiope</taxon>
    </lineage>
</organism>
<proteinExistence type="predicted"/>
<evidence type="ECO:0000313" key="2">
    <source>
        <dbReference type="EMBL" id="KAF8787973.1"/>
    </source>
</evidence>
<dbReference type="AlphaFoldDB" id="A0A8T0FGH4"/>